<comment type="caution">
    <text evidence="4">The sequence shown here is derived from an EMBL/GenBank/DDBJ whole genome shotgun (WGS) entry which is preliminary data.</text>
</comment>
<feature type="domain" description="Reverse transcriptase" evidence="2">
    <location>
        <begin position="238"/>
        <end position="305"/>
    </location>
</feature>
<evidence type="ECO:0000259" key="3">
    <source>
        <dbReference type="Pfam" id="PF03732"/>
    </source>
</evidence>
<dbReference type="EMBL" id="SSTD01004087">
    <property type="protein sequence ID" value="TYK24052.1"/>
    <property type="molecule type" value="Genomic_DNA"/>
</dbReference>
<dbReference type="Pfam" id="PF00078">
    <property type="entry name" value="RVT_1"/>
    <property type="match status" value="1"/>
</dbReference>
<dbReference type="InterPro" id="IPR005162">
    <property type="entry name" value="Retrotrans_gag_dom"/>
</dbReference>
<reference evidence="6 7" key="1">
    <citation type="submission" date="2019-08" db="EMBL/GenBank/DDBJ databases">
        <title>Draft genome sequences of two oriental melons (Cucumis melo L. var makuwa).</title>
        <authorList>
            <person name="Kwon S.-Y."/>
        </authorList>
    </citation>
    <scope>NUCLEOTIDE SEQUENCE [LARGE SCALE GENOMIC DNA]</scope>
    <source>
        <strain evidence="7">cv. Chang Bougi</strain>
        <strain evidence="6">cv. SW 3</strain>
        <tissue evidence="4">Leaf</tissue>
    </source>
</reference>
<dbReference type="InterPro" id="IPR043502">
    <property type="entry name" value="DNA/RNA_pol_sf"/>
</dbReference>
<dbReference type="CDD" id="cd01647">
    <property type="entry name" value="RT_LTR"/>
    <property type="match status" value="1"/>
</dbReference>
<evidence type="ECO:0000259" key="2">
    <source>
        <dbReference type="Pfam" id="PF00078"/>
    </source>
</evidence>
<organism evidence="4 6">
    <name type="scientific">Cucumis melo var. makuwa</name>
    <name type="common">Oriental melon</name>
    <dbReference type="NCBI Taxonomy" id="1194695"/>
    <lineage>
        <taxon>Eukaryota</taxon>
        <taxon>Viridiplantae</taxon>
        <taxon>Streptophyta</taxon>
        <taxon>Embryophyta</taxon>
        <taxon>Tracheophyta</taxon>
        <taxon>Spermatophyta</taxon>
        <taxon>Magnoliopsida</taxon>
        <taxon>eudicotyledons</taxon>
        <taxon>Gunneridae</taxon>
        <taxon>Pentapetalae</taxon>
        <taxon>rosids</taxon>
        <taxon>fabids</taxon>
        <taxon>Cucurbitales</taxon>
        <taxon>Cucurbitaceae</taxon>
        <taxon>Benincaseae</taxon>
        <taxon>Cucumis</taxon>
    </lineage>
</organism>
<name>A0A5A7VCG3_CUCMM</name>
<dbReference type="InterPro" id="IPR053134">
    <property type="entry name" value="RNA-dir_DNA_polymerase"/>
</dbReference>
<evidence type="ECO:0000313" key="5">
    <source>
        <dbReference type="EMBL" id="TYK24052.1"/>
    </source>
</evidence>
<dbReference type="Pfam" id="PF03732">
    <property type="entry name" value="Retrotrans_gag"/>
    <property type="match status" value="1"/>
</dbReference>
<evidence type="ECO:0000256" key="1">
    <source>
        <dbReference type="SAM" id="MobiDB-lite"/>
    </source>
</evidence>
<feature type="region of interest" description="Disordered" evidence="1">
    <location>
        <begin position="1"/>
        <end position="28"/>
    </location>
</feature>
<dbReference type="Proteomes" id="UP000321947">
    <property type="component" value="Unassembled WGS sequence"/>
</dbReference>
<dbReference type="Proteomes" id="UP000321393">
    <property type="component" value="Unassembled WGS sequence"/>
</dbReference>
<dbReference type="InterPro" id="IPR000477">
    <property type="entry name" value="RT_dom"/>
</dbReference>
<sequence>MPPRRGAHSGGRGGQGRGAGRVQPKGQPAVQVVNPAAPVTHADLAALNLRDAKQQKFLNLEQGDRTVKQYDSEFDMLSHFAPEMIAAEAARADKFVRGLKTREQMHQSRVVFNPSTGTRFKFKRVGTIVLPKVMSTMKANKLLNTSTWSILASVVDTREADVSLSSEPVVTDYPDVFLEELPGLPPHWEIDFAIELELGIVPISRAPYRMTLIELKVLKVQLELQLRIKDNDIPKITFLSRYGYYEFIVMSFGLMNVPAVFMDLMDRVSKDFLDTFVIVFIDDILVYSKTETEHEEHLRLVLETL</sequence>
<dbReference type="Gene3D" id="3.30.70.270">
    <property type="match status" value="1"/>
</dbReference>
<dbReference type="OrthoDB" id="6426130at2759"/>
<feature type="compositionally biased region" description="Gly residues" evidence="1">
    <location>
        <begin position="8"/>
        <end position="19"/>
    </location>
</feature>
<dbReference type="AlphaFoldDB" id="A0A5A7VCG3"/>
<gene>
    <name evidence="5" type="ORF">E5676_scaffold943G00160</name>
    <name evidence="4" type="ORF">E6C27_scaffold37G001550</name>
</gene>
<dbReference type="PANTHER" id="PTHR24559">
    <property type="entry name" value="TRANSPOSON TY3-I GAG-POL POLYPROTEIN"/>
    <property type="match status" value="1"/>
</dbReference>
<dbReference type="PANTHER" id="PTHR24559:SF444">
    <property type="entry name" value="REVERSE TRANSCRIPTASE DOMAIN-CONTAINING PROTEIN"/>
    <property type="match status" value="1"/>
</dbReference>
<evidence type="ECO:0000313" key="4">
    <source>
        <dbReference type="EMBL" id="KAA0065843.1"/>
    </source>
</evidence>
<accession>A0A5A7VCG3</accession>
<dbReference type="EMBL" id="SSTE01001190">
    <property type="protein sequence ID" value="KAA0065843.1"/>
    <property type="molecule type" value="Genomic_DNA"/>
</dbReference>
<evidence type="ECO:0000313" key="7">
    <source>
        <dbReference type="Proteomes" id="UP000321947"/>
    </source>
</evidence>
<evidence type="ECO:0000313" key="6">
    <source>
        <dbReference type="Proteomes" id="UP000321393"/>
    </source>
</evidence>
<protein>
    <submittedName>
        <fullName evidence="4">Ty3-gypsy retrotransposon protein</fullName>
    </submittedName>
</protein>
<dbReference type="Gene3D" id="3.10.10.10">
    <property type="entry name" value="HIV Type 1 Reverse Transcriptase, subunit A, domain 1"/>
    <property type="match status" value="1"/>
</dbReference>
<dbReference type="InterPro" id="IPR043128">
    <property type="entry name" value="Rev_trsase/Diguanyl_cyclase"/>
</dbReference>
<proteinExistence type="predicted"/>
<feature type="domain" description="Retrotransposon gag" evidence="3">
    <location>
        <begin position="50"/>
        <end position="100"/>
    </location>
</feature>
<dbReference type="SUPFAM" id="SSF56672">
    <property type="entry name" value="DNA/RNA polymerases"/>
    <property type="match status" value="1"/>
</dbReference>